<dbReference type="EMBL" id="BOPF01000003">
    <property type="protein sequence ID" value="GIJ44168.1"/>
    <property type="molecule type" value="Genomic_DNA"/>
</dbReference>
<feature type="transmembrane region" description="Helical" evidence="2">
    <location>
        <begin position="134"/>
        <end position="154"/>
    </location>
</feature>
<keyword evidence="2" id="KW-0812">Transmembrane</keyword>
<dbReference type="Proteomes" id="UP000619260">
    <property type="component" value="Unassembled WGS sequence"/>
</dbReference>
<feature type="transmembrane region" description="Helical" evidence="2">
    <location>
        <begin position="222"/>
        <end position="239"/>
    </location>
</feature>
<reference evidence="3" key="1">
    <citation type="submission" date="2021-01" db="EMBL/GenBank/DDBJ databases">
        <title>Whole genome shotgun sequence of Virgisporangium aliadipatigenens NBRC 105644.</title>
        <authorList>
            <person name="Komaki H."/>
            <person name="Tamura T."/>
        </authorList>
    </citation>
    <scope>NUCLEOTIDE SEQUENCE</scope>
    <source>
        <strain evidence="3">NBRC 105644</strain>
    </source>
</reference>
<sequence length="327" mass="32008">MAATVALLTAVISVLLTAFAWPVVRSSVHDVPIALAGPAAATDRVAAALEQRQPGAFDVVRVPDTAAAERAVRDREVYGAIDLSTGAPQVIIASAGSPVVAQALQGVAAGLGGQAGGVPVRDLAPLPSDDPRGAGLGAAALPLVIGGLLAAFLITSRVRGTARRVVGALAFAVTGGLAMAALMQFWLGSIDGNYLANAGVIALSVAATALTLLGLESLLGTAGLGIGAALMMLVGNPLSGATSAPQMLPGRSGDLGQLLPPGASGALLRSTAFFDGHAANGPLAVLLVWSAVGVVLCVAGGFRARRAGAATDAPPDTAPVSPSPAPA</sequence>
<keyword evidence="2" id="KW-0472">Membrane</keyword>
<dbReference type="AlphaFoldDB" id="A0A8J3YHR1"/>
<evidence type="ECO:0000256" key="1">
    <source>
        <dbReference type="SAM" id="MobiDB-lite"/>
    </source>
</evidence>
<keyword evidence="2" id="KW-1133">Transmembrane helix</keyword>
<comment type="caution">
    <text evidence="3">The sequence shown here is derived from an EMBL/GenBank/DDBJ whole genome shotgun (WGS) entry which is preliminary data.</text>
</comment>
<protein>
    <submittedName>
        <fullName evidence="3">Membrane protein</fullName>
    </submittedName>
</protein>
<accession>A0A8J3YHR1</accession>
<name>A0A8J3YHR1_9ACTN</name>
<feature type="transmembrane region" description="Helical" evidence="2">
    <location>
        <begin position="283"/>
        <end position="302"/>
    </location>
</feature>
<gene>
    <name evidence="3" type="ORF">Val02_10540</name>
</gene>
<evidence type="ECO:0000313" key="4">
    <source>
        <dbReference type="Proteomes" id="UP000619260"/>
    </source>
</evidence>
<keyword evidence="4" id="KW-1185">Reference proteome</keyword>
<proteinExistence type="predicted"/>
<feature type="transmembrane region" description="Helical" evidence="2">
    <location>
        <begin position="194"/>
        <end position="215"/>
    </location>
</feature>
<organism evidence="3 4">
    <name type="scientific">Virgisporangium aliadipatigenens</name>
    <dbReference type="NCBI Taxonomy" id="741659"/>
    <lineage>
        <taxon>Bacteria</taxon>
        <taxon>Bacillati</taxon>
        <taxon>Actinomycetota</taxon>
        <taxon>Actinomycetes</taxon>
        <taxon>Micromonosporales</taxon>
        <taxon>Micromonosporaceae</taxon>
        <taxon>Virgisporangium</taxon>
    </lineage>
</organism>
<evidence type="ECO:0000256" key="2">
    <source>
        <dbReference type="SAM" id="Phobius"/>
    </source>
</evidence>
<feature type="region of interest" description="Disordered" evidence="1">
    <location>
        <begin position="308"/>
        <end position="327"/>
    </location>
</feature>
<evidence type="ECO:0000313" key="3">
    <source>
        <dbReference type="EMBL" id="GIJ44168.1"/>
    </source>
</evidence>
<feature type="compositionally biased region" description="Low complexity" evidence="1">
    <location>
        <begin position="308"/>
        <end position="320"/>
    </location>
</feature>
<feature type="transmembrane region" description="Helical" evidence="2">
    <location>
        <begin position="166"/>
        <end position="188"/>
    </location>
</feature>